<dbReference type="Gene3D" id="3.40.50.2000">
    <property type="entry name" value="Glycogen Phosphorylase B"/>
    <property type="match status" value="2"/>
</dbReference>
<evidence type="ECO:0000259" key="3">
    <source>
        <dbReference type="Pfam" id="PF13439"/>
    </source>
</evidence>
<dbReference type="GO" id="GO:0016757">
    <property type="term" value="F:glycosyltransferase activity"/>
    <property type="evidence" value="ECO:0007669"/>
    <property type="project" value="InterPro"/>
</dbReference>
<dbReference type="GO" id="GO:0009103">
    <property type="term" value="P:lipopolysaccharide biosynthetic process"/>
    <property type="evidence" value="ECO:0007669"/>
    <property type="project" value="TreeGrafter"/>
</dbReference>
<evidence type="ECO:0008006" key="6">
    <source>
        <dbReference type="Google" id="ProtNLM"/>
    </source>
</evidence>
<proteinExistence type="predicted"/>
<keyword evidence="1" id="KW-0808">Transferase</keyword>
<dbReference type="FunFam" id="3.40.50.2000:FF:000119">
    <property type="entry name" value="Glycosyl transferase group 1"/>
    <property type="match status" value="1"/>
</dbReference>
<feature type="domain" description="Glycosyl transferase family 1" evidence="2">
    <location>
        <begin position="188"/>
        <end position="345"/>
    </location>
</feature>
<comment type="caution">
    <text evidence="4">The sequence shown here is derived from an EMBL/GenBank/DDBJ whole genome shotgun (WGS) entry which is preliminary data.</text>
</comment>
<dbReference type="CDD" id="cd03809">
    <property type="entry name" value="GT4_MtfB-like"/>
    <property type="match status" value="1"/>
</dbReference>
<evidence type="ECO:0000256" key="1">
    <source>
        <dbReference type="ARBA" id="ARBA00022679"/>
    </source>
</evidence>
<reference evidence="4 5" key="1">
    <citation type="journal article" date="2016" name="Nat. Commun.">
        <title>Thousands of microbial genomes shed light on interconnected biogeochemical processes in an aquifer system.</title>
        <authorList>
            <person name="Anantharaman K."/>
            <person name="Brown C.T."/>
            <person name="Hug L.A."/>
            <person name="Sharon I."/>
            <person name="Castelle C.J."/>
            <person name="Probst A.J."/>
            <person name="Thomas B.C."/>
            <person name="Singh A."/>
            <person name="Wilkins M.J."/>
            <person name="Karaoz U."/>
            <person name="Brodie E.L."/>
            <person name="Williams K.H."/>
            <person name="Hubbard S.S."/>
            <person name="Banfield J.F."/>
        </authorList>
    </citation>
    <scope>NUCLEOTIDE SEQUENCE [LARGE SCALE GENOMIC DNA]</scope>
</reference>
<name>A0A1G1KQF7_9BACT</name>
<gene>
    <name evidence="4" type="ORF">A3G33_04135</name>
</gene>
<sequence>MNGNIALSKNIGLLVETLNASHHGLQTYTFNLISHFPNLPTISLINNKPADTGFPFQTILLKSKFPIFKTYSFVIRAGIAKINIDIVHNLSGRPMIAKRKGRKIVTTVHDLTFYKVPESHPFIRRTLYTLLYPRTLQISDKIITDSESTKKDLLELFPFLSPSIITVIPLGVDHSQFNPMAASGQIKRKYELNSFILSVGNLEPRKNYCRLISAFSQIAAQIPHDLVIVGHQGWDYGPVYELLNRLKLGKRIRILDHVDNPELPALYNAADLFVYPSLYEGFGLPVLEAMACGCPVITSNVSSLPEVTGDAGLLIDPYSIDEIKCAILSMLQNEDLRKSYRKKGIDRARSFSWKTCAEKTIQVYRELGA</sequence>
<dbReference type="Pfam" id="PF00534">
    <property type="entry name" value="Glycos_transf_1"/>
    <property type="match status" value="1"/>
</dbReference>
<evidence type="ECO:0000313" key="5">
    <source>
        <dbReference type="Proteomes" id="UP000178187"/>
    </source>
</evidence>
<dbReference type="InterPro" id="IPR028098">
    <property type="entry name" value="Glyco_trans_4-like_N"/>
</dbReference>
<dbReference type="Pfam" id="PF13439">
    <property type="entry name" value="Glyco_transf_4"/>
    <property type="match status" value="1"/>
</dbReference>
<dbReference type="PANTHER" id="PTHR46401">
    <property type="entry name" value="GLYCOSYLTRANSFERASE WBBK-RELATED"/>
    <property type="match status" value="1"/>
</dbReference>
<feature type="domain" description="Glycosyltransferase subfamily 4-like N-terminal" evidence="3">
    <location>
        <begin position="54"/>
        <end position="175"/>
    </location>
</feature>
<protein>
    <recommendedName>
        <fullName evidence="6">Glycosyl transferase family 1 domain-containing protein</fullName>
    </recommendedName>
</protein>
<dbReference type="EMBL" id="MHFR01000068">
    <property type="protein sequence ID" value="OGW95128.1"/>
    <property type="molecule type" value="Genomic_DNA"/>
</dbReference>
<organism evidence="4 5">
    <name type="scientific">Candidatus Danuiimicrobium aquiferis</name>
    <dbReference type="NCBI Taxonomy" id="1801832"/>
    <lineage>
        <taxon>Bacteria</taxon>
        <taxon>Pseudomonadati</taxon>
        <taxon>Candidatus Omnitrophota</taxon>
        <taxon>Candidatus Danuiimicrobium</taxon>
    </lineage>
</organism>
<accession>A0A1G1KQF7</accession>
<dbReference type="AlphaFoldDB" id="A0A1G1KQF7"/>
<dbReference type="PANTHER" id="PTHR46401:SF2">
    <property type="entry name" value="GLYCOSYLTRANSFERASE WBBK-RELATED"/>
    <property type="match status" value="1"/>
</dbReference>
<dbReference type="Proteomes" id="UP000178187">
    <property type="component" value="Unassembled WGS sequence"/>
</dbReference>
<evidence type="ECO:0000259" key="2">
    <source>
        <dbReference type="Pfam" id="PF00534"/>
    </source>
</evidence>
<dbReference type="SUPFAM" id="SSF53756">
    <property type="entry name" value="UDP-Glycosyltransferase/glycogen phosphorylase"/>
    <property type="match status" value="1"/>
</dbReference>
<evidence type="ECO:0000313" key="4">
    <source>
        <dbReference type="EMBL" id="OGW95128.1"/>
    </source>
</evidence>
<dbReference type="InterPro" id="IPR001296">
    <property type="entry name" value="Glyco_trans_1"/>
</dbReference>